<dbReference type="InterPro" id="IPR007863">
    <property type="entry name" value="Peptidase_M16_C"/>
</dbReference>
<organism evidence="3 4">
    <name type="scientific">Streptococcus ratti</name>
    <dbReference type="NCBI Taxonomy" id="1341"/>
    <lineage>
        <taxon>Bacteria</taxon>
        <taxon>Bacillati</taxon>
        <taxon>Bacillota</taxon>
        <taxon>Bacilli</taxon>
        <taxon>Lactobacillales</taxon>
        <taxon>Streptococcaceae</taxon>
        <taxon>Streptococcus</taxon>
    </lineage>
</organism>
<dbReference type="SUPFAM" id="SSF63411">
    <property type="entry name" value="LuxS/MPP-like metallohydrolase"/>
    <property type="match status" value="2"/>
</dbReference>
<evidence type="ECO:0000259" key="1">
    <source>
        <dbReference type="Pfam" id="PF00675"/>
    </source>
</evidence>
<name>A0A7X9QFT7_STRRT</name>
<comment type="caution">
    <text evidence="3">The sequence shown here is derived from an EMBL/GenBank/DDBJ whole genome shotgun (WGS) entry which is preliminary data.</text>
</comment>
<feature type="domain" description="Peptidase M16 C-terminal" evidence="2">
    <location>
        <begin position="186"/>
        <end position="366"/>
    </location>
</feature>
<proteinExistence type="predicted"/>
<dbReference type="Gene3D" id="3.30.830.10">
    <property type="entry name" value="Metalloenzyme, LuxS/M16 peptidase-like"/>
    <property type="match status" value="2"/>
</dbReference>
<dbReference type="InterPro" id="IPR011765">
    <property type="entry name" value="Pept_M16_N"/>
</dbReference>
<reference evidence="3 4" key="1">
    <citation type="submission" date="2020-04" db="EMBL/GenBank/DDBJ databases">
        <title>MicrobeNet Type strains.</title>
        <authorList>
            <person name="Nicholson A.C."/>
        </authorList>
    </citation>
    <scope>NUCLEOTIDE SEQUENCE [LARGE SCALE GENOMIC DNA]</scope>
    <source>
        <strain evidence="3 4">DSM 22768</strain>
    </source>
</reference>
<dbReference type="RefSeq" id="WP_003090079.1">
    <property type="nucleotide sequence ID" value="NZ_CP043405.1"/>
</dbReference>
<protein>
    <submittedName>
        <fullName evidence="3">Insulinase family protein</fullName>
    </submittedName>
</protein>
<dbReference type="Pfam" id="PF05193">
    <property type="entry name" value="Peptidase_M16_C"/>
    <property type="match status" value="1"/>
</dbReference>
<dbReference type="AlphaFoldDB" id="A0A7X9QFT7"/>
<accession>A0A7X9QFT7</accession>
<dbReference type="PANTHER" id="PTHR11851:SF134">
    <property type="entry name" value="ZINC-DEPENDENT PROTEASE"/>
    <property type="match status" value="1"/>
</dbReference>
<gene>
    <name evidence="3" type="ORF">HHO37_02400</name>
</gene>
<sequence>MAATRLKKRQFPDSGEEFYFNQLDNGITVFLLPKKDFKETFAAISSRFGSIDTEFTVDGKAKKYPAGIAHFLEHQLFEMENSKDASYEFTKLGADSNAYTDFDKTVYYFSAVDSIKENLALLQDFTSKTVFTDVSIEKEKNIIAQEIDMYQDDADDFLYQGILAKLYPKSPLAKDIAGSQASILSLSKHDLEENFHYFYHPSNLILLVVGSFDVKQVYKDIVTVQKERPQTKPPQIEHSDLKLLPVTSASSLQKDITLPKLAVGFRFNFIGKKTKSLLKEKLLLKLFFSLLFGWTSQRYQKWYEEGKIDDSFDMKIEVSASYQFVVIMLDTKEPIAMSNQIRQAVKKFETDENLSETHLQTLKNELYGDFISSLDTIDTLANQFIDNLWQKETYFDFPKVLQSLEIKEVMEFGRQIMTEMQVTDFTLFPK</sequence>
<dbReference type="Pfam" id="PF00675">
    <property type="entry name" value="Peptidase_M16"/>
    <property type="match status" value="1"/>
</dbReference>
<dbReference type="Proteomes" id="UP000532121">
    <property type="component" value="Unassembled WGS sequence"/>
</dbReference>
<dbReference type="InterPro" id="IPR050361">
    <property type="entry name" value="MPP/UQCRC_Complex"/>
</dbReference>
<dbReference type="PANTHER" id="PTHR11851">
    <property type="entry name" value="METALLOPROTEASE"/>
    <property type="match status" value="1"/>
</dbReference>
<feature type="domain" description="Peptidase M16 N-terminal" evidence="1">
    <location>
        <begin position="62"/>
        <end position="178"/>
    </location>
</feature>
<dbReference type="InterPro" id="IPR011249">
    <property type="entry name" value="Metalloenz_LuxS/M16"/>
</dbReference>
<dbReference type="EMBL" id="JABASA010000003">
    <property type="protein sequence ID" value="NMD48548.1"/>
    <property type="molecule type" value="Genomic_DNA"/>
</dbReference>
<evidence type="ECO:0000313" key="4">
    <source>
        <dbReference type="Proteomes" id="UP000532121"/>
    </source>
</evidence>
<evidence type="ECO:0000259" key="2">
    <source>
        <dbReference type="Pfam" id="PF05193"/>
    </source>
</evidence>
<dbReference type="NCBIfam" id="NF047421">
    <property type="entry name" value="YfmH_fam"/>
    <property type="match status" value="1"/>
</dbReference>
<dbReference type="GO" id="GO:0046872">
    <property type="term" value="F:metal ion binding"/>
    <property type="evidence" value="ECO:0007669"/>
    <property type="project" value="InterPro"/>
</dbReference>
<evidence type="ECO:0000313" key="3">
    <source>
        <dbReference type="EMBL" id="NMD48548.1"/>
    </source>
</evidence>